<protein>
    <submittedName>
        <fullName evidence="1 3">Uncharacterized protein</fullName>
    </submittedName>
</protein>
<dbReference type="Proteomes" id="UP000275846">
    <property type="component" value="Unassembled WGS sequence"/>
</dbReference>
<evidence type="ECO:0000313" key="1">
    <source>
        <dbReference type="EMBL" id="VDL87504.1"/>
    </source>
</evidence>
<reference evidence="1 2" key="2">
    <citation type="submission" date="2018-11" db="EMBL/GenBank/DDBJ databases">
        <authorList>
            <consortium name="Pathogen Informatics"/>
        </authorList>
    </citation>
    <scope>NUCLEOTIDE SEQUENCE [LARGE SCALE GENOMIC DNA]</scope>
    <source>
        <strain evidence="1 2">NST_G2</strain>
    </source>
</reference>
<keyword evidence="2" id="KW-1185">Reference proteome</keyword>
<gene>
    <name evidence="1" type="ORF">SSLN_LOCUS1339</name>
</gene>
<dbReference type="EMBL" id="UYSU01002524">
    <property type="protein sequence ID" value="VDL87504.1"/>
    <property type="molecule type" value="Genomic_DNA"/>
</dbReference>
<evidence type="ECO:0000313" key="2">
    <source>
        <dbReference type="Proteomes" id="UP000275846"/>
    </source>
</evidence>
<dbReference type="AlphaFoldDB" id="A0A183SAU1"/>
<evidence type="ECO:0000313" key="3">
    <source>
        <dbReference type="WBParaSite" id="SSLN_0000139301-mRNA-1"/>
    </source>
</evidence>
<dbReference type="WBParaSite" id="SSLN_0000139301-mRNA-1">
    <property type="protein sequence ID" value="SSLN_0000139301-mRNA-1"/>
    <property type="gene ID" value="SSLN_0000139301"/>
</dbReference>
<accession>A0A183SAU1</accession>
<reference evidence="3" key="1">
    <citation type="submission" date="2016-06" db="UniProtKB">
        <authorList>
            <consortium name="WormBaseParasite"/>
        </authorList>
    </citation>
    <scope>IDENTIFICATION</scope>
</reference>
<sequence>MLLSSAMPRDTVDDSEQSRRFALEERCSQLESQLFAKSIEAADRKTQLDSLESAFRARVDEIETQLSATTALKHARVSGLQQSFKYSLSRFEAC</sequence>
<organism evidence="3">
    <name type="scientific">Schistocephalus solidus</name>
    <name type="common">Tapeworm</name>
    <dbReference type="NCBI Taxonomy" id="70667"/>
    <lineage>
        <taxon>Eukaryota</taxon>
        <taxon>Metazoa</taxon>
        <taxon>Spiralia</taxon>
        <taxon>Lophotrochozoa</taxon>
        <taxon>Platyhelminthes</taxon>
        <taxon>Cestoda</taxon>
        <taxon>Eucestoda</taxon>
        <taxon>Diphyllobothriidea</taxon>
        <taxon>Diphyllobothriidae</taxon>
        <taxon>Schistocephalus</taxon>
    </lineage>
</organism>
<proteinExistence type="predicted"/>
<name>A0A183SAU1_SCHSO</name>